<dbReference type="InterPro" id="IPR002018">
    <property type="entry name" value="CarbesteraseB"/>
</dbReference>
<evidence type="ECO:0000256" key="1">
    <source>
        <dbReference type="ARBA" id="ARBA00023180"/>
    </source>
</evidence>
<organism evidence="3 4">
    <name type="scientific">Periplaneta americana</name>
    <name type="common">American cockroach</name>
    <name type="synonym">Blatta americana</name>
    <dbReference type="NCBI Taxonomy" id="6978"/>
    <lineage>
        <taxon>Eukaryota</taxon>
        <taxon>Metazoa</taxon>
        <taxon>Ecdysozoa</taxon>
        <taxon>Arthropoda</taxon>
        <taxon>Hexapoda</taxon>
        <taxon>Insecta</taxon>
        <taxon>Pterygota</taxon>
        <taxon>Neoptera</taxon>
        <taxon>Polyneoptera</taxon>
        <taxon>Dictyoptera</taxon>
        <taxon>Blattodea</taxon>
        <taxon>Blattoidea</taxon>
        <taxon>Blattidae</taxon>
        <taxon>Blattinae</taxon>
        <taxon>Periplaneta</taxon>
    </lineage>
</organism>
<proteinExistence type="predicted"/>
<keyword evidence="4" id="KW-1185">Reference proteome</keyword>
<dbReference type="Proteomes" id="UP001148838">
    <property type="component" value="Unassembled WGS sequence"/>
</dbReference>
<dbReference type="Pfam" id="PF00135">
    <property type="entry name" value="COesterase"/>
    <property type="match status" value="1"/>
</dbReference>
<dbReference type="EMBL" id="JAJSOF020000019">
    <property type="protein sequence ID" value="KAJ4438849.1"/>
    <property type="molecule type" value="Genomic_DNA"/>
</dbReference>
<evidence type="ECO:0000313" key="4">
    <source>
        <dbReference type="Proteomes" id="UP001148838"/>
    </source>
</evidence>
<accession>A0ABQ8SXB1</accession>
<feature type="domain" description="Carboxylesterase type B" evidence="2">
    <location>
        <begin position="23"/>
        <end position="111"/>
    </location>
</feature>
<gene>
    <name evidence="3" type="ORF">ANN_14802</name>
</gene>
<dbReference type="InterPro" id="IPR029058">
    <property type="entry name" value="AB_hydrolase_fold"/>
</dbReference>
<dbReference type="PANTHER" id="PTHR11559">
    <property type="entry name" value="CARBOXYLESTERASE"/>
    <property type="match status" value="1"/>
</dbReference>
<comment type="caution">
    <text evidence="3">The sequence shown here is derived from an EMBL/GenBank/DDBJ whole genome shotgun (WGS) entry which is preliminary data.</text>
</comment>
<evidence type="ECO:0000259" key="2">
    <source>
        <dbReference type="Pfam" id="PF00135"/>
    </source>
</evidence>
<sequence>MTRQIRDRRDGSDQLADMSDIVTVEVAQGKLRGREATTKSGVTYYSFQGIPYAKSPVGPLRFKAPQPADCWNGVRDALVEGPMCAQMELFKKEFKGEEDCLYLNIYTPKVTNDPPYHLFSLQADASIYMNELITIVSK</sequence>
<reference evidence="3 4" key="1">
    <citation type="journal article" date="2022" name="Allergy">
        <title>Genome assembly and annotation of Periplaneta americana reveal a comprehensive cockroach allergen profile.</title>
        <authorList>
            <person name="Wang L."/>
            <person name="Xiong Q."/>
            <person name="Saelim N."/>
            <person name="Wang L."/>
            <person name="Nong W."/>
            <person name="Wan A.T."/>
            <person name="Shi M."/>
            <person name="Liu X."/>
            <person name="Cao Q."/>
            <person name="Hui J.H.L."/>
            <person name="Sookrung N."/>
            <person name="Leung T.F."/>
            <person name="Tungtrongchitr A."/>
            <person name="Tsui S.K.W."/>
        </authorList>
    </citation>
    <scope>NUCLEOTIDE SEQUENCE [LARGE SCALE GENOMIC DNA]</scope>
    <source>
        <strain evidence="3">PWHHKU_190912</strain>
    </source>
</reference>
<protein>
    <recommendedName>
        <fullName evidence="2">Carboxylesterase type B domain-containing protein</fullName>
    </recommendedName>
</protein>
<dbReference type="InterPro" id="IPR019819">
    <property type="entry name" value="Carboxylesterase_B_CS"/>
</dbReference>
<name>A0ABQ8SXB1_PERAM</name>
<dbReference type="Gene3D" id="3.40.50.1820">
    <property type="entry name" value="alpha/beta hydrolase"/>
    <property type="match status" value="1"/>
</dbReference>
<evidence type="ECO:0000313" key="3">
    <source>
        <dbReference type="EMBL" id="KAJ4438849.1"/>
    </source>
</evidence>
<dbReference type="SUPFAM" id="SSF53474">
    <property type="entry name" value="alpha/beta-Hydrolases"/>
    <property type="match status" value="1"/>
</dbReference>
<dbReference type="InterPro" id="IPR050309">
    <property type="entry name" value="Type-B_Carboxylest/Lipase"/>
</dbReference>
<dbReference type="PROSITE" id="PS00941">
    <property type="entry name" value="CARBOXYLESTERASE_B_2"/>
    <property type="match status" value="1"/>
</dbReference>
<keyword evidence="1" id="KW-0325">Glycoprotein</keyword>